<dbReference type="InterPro" id="IPR004838">
    <property type="entry name" value="NHTrfase_class1_PyrdxlP-BS"/>
</dbReference>
<comment type="caution">
    <text evidence="9">The sequence shown here is derived from an EMBL/GenBank/DDBJ whole genome shotgun (WGS) entry which is preliminary data.</text>
</comment>
<name>A0A368NX87_AGRVI</name>
<dbReference type="PANTHER" id="PTHR46383:SF1">
    <property type="entry name" value="ASPARTATE AMINOTRANSFERASE"/>
    <property type="match status" value="1"/>
</dbReference>
<keyword evidence="5" id="KW-0663">Pyridoxal phosphate</keyword>
<dbReference type="Gene3D" id="3.40.640.10">
    <property type="entry name" value="Type I PLP-dependent aspartate aminotransferase-like (Major domain)"/>
    <property type="match status" value="1"/>
</dbReference>
<dbReference type="SUPFAM" id="SSF53383">
    <property type="entry name" value="PLP-dependent transferases"/>
    <property type="match status" value="1"/>
</dbReference>
<gene>
    <name evidence="9" type="ORF">DXT89_15080</name>
</gene>
<evidence type="ECO:0000256" key="4">
    <source>
        <dbReference type="ARBA" id="ARBA00022679"/>
    </source>
</evidence>
<dbReference type="GO" id="GO:0006520">
    <property type="term" value="P:amino acid metabolic process"/>
    <property type="evidence" value="ECO:0007669"/>
    <property type="project" value="InterPro"/>
</dbReference>
<dbReference type="InterPro" id="IPR004839">
    <property type="entry name" value="Aminotransferase_I/II_large"/>
</dbReference>
<dbReference type="EC" id="2.6.1.-" evidence="7"/>
<dbReference type="InterPro" id="IPR050596">
    <property type="entry name" value="AspAT/PAT-like"/>
</dbReference>
<evidence type="ECO:0000256" key="2">
    <source>
        <dbReference type="ARBA" id="ARBA00007441"/>
    </source>
</evidence>
<evidence type="ECO:0000313" key="10">
    <source>
        <dbReference type="Proteomes" id="UP000436911"/>
    </source>
</evidence>
<evidence type="ECO:0000313" key="9">
    <source>
        <dbReference type="EMBL" id="KAA3526771.1"/>
    </source>
</evidence>
<organism evidence="9 10">
    <name type="scientific">Agrobacterium vitis</name>
    <name type="common">Rhizobium vitis</name>
    <dbReference type="NCBI Taxonomy" id="373"/>
    <lineage>
        <taxon>Bacteria</taxon>
        <taxon>Pseudomonadati</taxon>
        <taxon>Pseudomonadota</taxon>
        <taxon>Alphaproteobacteria</taxon>
        <taxon>Hyphomicrobiales</taxon>
        <taxon>Rhizobiaceae</taxon>
        <taxon>Rhizobium/Agrobacterium group</taxon>
        <taxon>Agrobacterium</taxon>
    </lineage>
</organism>
<dbReference type="InterPro" id="IPR015424">
    <property type="entry name" value="PyrdxlP-dep_Trfase"/>
</dbReference>
<evidence type="ECO:0000256" key="3">
    <source>
        <dbReference type="ARBA" id="ARBA00022576"/>
    </source>
</evidence>
<reference evidence="9 10" key="1">
    <citation type="submission" date="2018-08" db="EMBL/GenBank/DDBJ databases">
        <title>Genome sequencing of Agrobacterium vitis strain ICMP 10754.</title>
        <authorList>
            <person name="Visnovsky S.B."/>
            <person name="Pitman A.R."/>
        </authorList>
    </citation>
    <scope>NUCLEOTIDE SEQUENCE [LARGE SCALE GENOMIC DNA]</scope>
    <source>
        <strain evidence="9 10">ICMP 10754</strain>
    </source>
</reference>
<proteinExistence type="inferred from homology"/>
<dbReference type="AlphaFoldDB" id="A0A368NX87"/>
<accession>A0A368NX87</accession>
<dbReference type="EMBL" id="QUSG01000007">
    <property type="protein sequence ID" value="KAA3526771.1"/>
    <property type="molecule type" value="Genomic_DNA"/>
</dbReference>
<comment type="cofactor">
    <cofactor evidence="1 7">
        <name>pyridoxal 5'-phosphate</name>
        <dbReference type="ChEBI" id="CHEBI:597326"/>
    </cofactor>
</comment>
<dbReference type="GO" id="GO:0030170">
    <property type="term" value="F:pyridoxal phosphate binding"/>
    <property type="evidence" value="ECO:0007669"/>
    <property type="project" value="InterPro"/>
</dbReference>
<evidence type="ECO:0000256" key="1">
    <source>
        <dbReference type="ARBA" id="ARBA00001933"/>
    </source>
</evidence>
<dbReference type="PANTHER" id="PTHR46383">
    <property type="entry name" value="ASPARTATE AMINOTRANSFERASE"/>
    <property type="match status" value="1"/>
</dbReference>
<comment type="similarity">
    <text evidence="2 7">Belongs to the class-I pyridoxal-phosphate-dependent aminotransferase family.</text>
</comment>
<dbReference type="InterPro" id="IPR015421">
    <property type="entry name" value="PyrdxlP-dep_Trfase_major"/>
</dbReference>
<dbReference type="OrthoDB" id="9766084at2"/>
<evidence type="ECO:0000256" key="7">
    <source>
        <dbReference type="RuleBase" id="RU000481"/>
    </source>
</evidence>
<dbReference type="Pfam" id="PF00155">
    <property type="entry name" value="Aminotran_1_2"/>
    <property type="match status" value="1"/>
</dbReference>
<keyword evidence="3 7" id="KW-0032">Aminotransferase</keyword>
<dbReference type="NCBIfam" id="NF005732">
    <property type="entry name" value="PRK07550.1"/>
    <property type="match status" value="1"/>
</dbReference>
<dbReference type="GO" id="GO:0004069">
    <property type="term" value="F:L-aspartate:2-oxoglutarate aminotransferase activity"/>
    <property type="evidence" value="ECO:0007669"/>
    <property type="project" value="UniProtKB-EC"/>
</dbReference>
<evidence type="ECO:0000259" key="8">
    <source>
        <dbReference type="Pfam" id="PF00155"/>
    </source>
</evidence>
<feature type="domain" description="Aminotransferase class I/classII large" evidence="8">
    <location>
        <begin position="54"/>
        <end position="383"/>
    </location>
</feature>
<protein>
    <recommendedName>
        <fullName evidence="7">Aminotransferase</fullName>
        <ecNumber evidence="7">2.6.1.-</ecNumber>
    </recommendedName>
</protein>
<evidence type="ECO:0000256" key="5">
    <source>
        <dbReference type="ARBA" id="ARBA00022898"/>
    </source>
</evidence>
<keyword evidence="4 7" id="KW-0808">Transferase</keyword>
<dbReference type="PROSITE" id="PS00105">
    <property type="entry name" value="AA_TRANSFER_CLASS_1"/>
    <property type="match status" value="1"/>
</dbReference>
<dbReference type="CDD" id="cd00609">
    <property type="entry name" value="AAT_like"/>
    <property type="match status" value="1"/>
</dbReference>
<sequence>MSLASFNPRVARLATPPIPSVFGWGRAYDGAAGPLIDLSQAAPGHPPHTDLLAWLAQAAGSAEACGYGAIEGELVLRQAYCTHLSDLYGAAFTPKQIHITAGANQAFICAAMALAGAGEQIALTDPFYFNHDTTLAMLGIETVALPCDSDNGFLPDLFRAEQVVKNGIKALALVTPNNPTGAVYPKELLADLYRLCRTHGVWLIVDETYRDFLNPDFGRPHELFSQPDWPEGLIQIYSFSKSFAIPGHRLAAICAGAPVVEQIAKIMDNLQICAPRAAQIALAKALPVLDGWRAENAAEIARRTLALRQAFDLLPQWHLASIGAYFAFARHPFGQAASINVAEQLARRAGILAVPGGFFGARQEGYLRLAFANVDCPTIATLPDRLMAFNLAV</sequence>
<evidence type="ECO:0000256" key="6">
    <source>
        <dbReference type="ARBA" id="ARBA00049185"/>
    </source>
</evidence>
<comment type="catalytic activity">
    <reaction evidence="6">
        <text>L-aspartate + 2-oxoglutarate = oxaloacetate + L-glutamate</text>
        <dbReference type="Rhea" id="RHEA:21824"/>
        <dbReference type="ChEBI" id="CHEBI:16452"/>
        <dbReference type="ChEBI" id="CHEBI:16810"/>
        <dbReference type="ChEBI" id="CHEBI:29985"/>
        <dbReference type="ChEBI" id="CHEBI:29991"/>
        <dbReference type="EC" id="2.6.1.1"/>
    </reaction>
</comment>
<dbReference type="Proteomes" id="UP000436911">
    <property type="component" value="Unassembled WGS sequence"/>
</dbReference>
<dbReference type="RefSeq" id="WP_114386683.1">
    <property type="nucleotide sequence ID" value="NZ_CP055265.1"/>
</dbReference>
<dbReference type="GeneID" id="60682788"/>